<dbReference type="GO" id="GO:0016791">
    <property type="term" value="F:phosphatase activity"/>
    <property type="evidence" value="ECO:0007669"/>
    <property type="project" value="TreeGrafter"/>
</dbReference>
<dbReference type="GO" id="GO:0008803">
    <property type="term" value="F:bis(5'-nucleosyl)-tetraphosphatase (symmetrical) activity"/>
    <property type="evidence" value="ECO:0007669"/>
    <property type="project" value="TreeGrafter"/>
</dbReference>
<dbReference type="GO" id="GO:0005737">
    <property type="term" value="C:cytoplasm"/>
    <property type="evidence" value="ECO:0007669"/>
    <property type="project" value="TreeGrafter"/>
</dbReference>
<comment type="caution">
    <text evidence="2">The sequence shown here is derived from an EMBL/GenBank/DDBJ whole genome shotgun (WGS) entry which is preliminary data.</text>
</comment>
<evidence type="ECO:0000259" key="1">
    <source>
        <dbReference type="Pfam" id="PF00149"/>
    </source>
</evidence>
<dbReference type="AlphaFoldDB" id="A0A916S420"/>
<dbReference type="SUPFAM" id="SSF50044">
    <property type="entry name" value="SH3-domain"/>
    <property type="match status" value="1"/>
</dbReference>
<protein>
    <submittedName>
        <fullName evidence="2">Serine/threonine protein phosphatase</fullName>
    </submittedName>
</protein>
<name>A0A916S420_9BACI</name>
<dbReference type="InterPro" id="IPR050126">
    <property type="entry name" value="Ap4A_hydrolase"/>
</dbReference>
<keyword evidence="3" id="KW-1185">Reference proteome</keyword>
<organism evidence="2 3">
    <name type="scientific">Ornithinibacillus halotolerans</name>
    <dbReference type="NCBI Taxonomy" id="1274357"/>
    <lineage>
        <taxon>Bacteria</taxon>
        <taxon>Bacillati</taxon>
        <taxon>Bacillota</taxon>
        <taxon>Bacilli</taxon>
        <taxon>Bacillales</taxon>
        <taxon>Bacillaceae</taxon>
        <taxon>Ornithinibacillus</taxon>
    </lineage>
</organism>
<dbReference type="InterPro" id="IPR036028">
    <property type="entry name" value="SH3-like_dom_sf"/>
</dbReference>
<dbReference type="InterPro" id="IPR004843">
    <property type="entry name" value="Calcineurin-like_PHP"/>
</dbReference>
<evidence type="ECO:0000313" key="3">
    <source>
        <dbReference type="Proteomes" id="UP000613512"/>
    </source>
</evidence>
<dbReference type="EMBL" id="BMEY01000015">
    <property type="protein sequence ID" value="GGA83455.1"/>
    <property type="molecule type" value="Genomic_DNA"/>
</dbReference>
<feature type="domain" description="Calcineurin-like phosphoesterase" evidence="1">
    <location>
        <begin position="14"/>
        <end position="203"/>
    </location>
</feature>
<gene>
    <name evidence="2" type="ORF">GCM10008025_28270</name>
</gene>
<dbReference type="InterPro" id="IPR029052">
    <property type="entry name" value="Metallo-depent_PP-like"/>
</dbReference>
<reference evidence="2" key="2">
    <citation type="submission" date="2020-09" db="EMBL/GenBank/DDBJ databases">
        <authorList>
            <person name="Sun Q."/>
            <person name="Zhou Y."/>
        </authorList>
    </citation>
    <scope>NUCLEOTIDE SEQUENCE</scope>
    <source>
        <strain evidence="2">CGMCC 1.12408</strain>
    </source>
</reference>
<dbReference type="SUPFAM" id="SSF56300">
    <property type="entry name" value="Metallo-dependent phosphatases"/>
    <property type="match status" value="1"/>
</dbReference>
<reference evidence="2" key="1">
    <citation type="journal article" date="2014" name="Int. J. Syst. Evol. Microbiol.">
        <title>Complete genome sequence of Corynebacterium casei LMG S-19264T (=DSM 44701T), isolated from a smear-ripened cheese.</title>
        <authorList>
            <consortium name="US DOE Joint Genome Institute (JGI-PGF)"/>
            <person name="Walter F."/>
            <person name="Albersmeier A."/>
            <person name="Kalinowski J."/>
            <person name="Ruckert C."/>
        </authorList>
    </citation>
    <scope>NUCLEOTIDE SEQUENCE</scope>
    <source>
        <strain evidence="2">CGMCC 1.12408</strain>
    </source>
</reference>
<dbReference type="PANTHER" id="PTHR42850:SF4">
    <property type="entry name" value="ZINC-DEPENDENT ENDOPOLYPHOSPHATASE"/>
    <property type="match status" value="1"/>
</dbReference>
<dbReference type="PANTHER" id="PTHR42850">
    <property type="entry name" value="METALLOPHOSPHOESTERASE"/>
    <property type="match status" value="1"/>
</dbReference>
<dbReference type="Proteomes" id="UP000613512">
    <property type="component" value="Unassembled WGS sequence"/>
</dbReference>
<evidence type="ECO:0000313" key="2">
    <source>
        <dbReference type="EMBL" id="GGA83455.1"/>
    </source>
</evidence>
<sequence>MLNVQQIKLNNANRVIITSDIHANLSLFKKLLTKVNYSKDDYLIINGDLCEKGPNSLAVIDYVQSLVKDTPNVYVIKGNCDVVHRYVFNGNEGIFQYMRNRKMSVLNEMIDSIGYSLDDFSNLEELANFYRKHFANEINWLESLPTAIEIEDYIIVHAGIDSQDWLKTDEDTVLYEKAFYNKGHQLDKTVIVGHWPVVNYRSEQVSSHNPLIDLDKRIISIDGGNLIKQDGQLNALIIEGGNLSYTYVDELVNEVMIVKEHIDTTKRVGTVTYPNYEMEITQKEQFFTQCINKKLGCIQWIKNEYLIEQGGHTFSKDDLSVTFLTVKNGEYVKIIDDDCEGYALVKKTSGEVGWIPKECIKRT</sequence>
<dbReference type="Pfam" id="PF00149">
    <property type="entry name" value="Metallophos"/>
    <property type="match status" value="1"/>
</dbReference>
<dbReference type="RefSeq" id="WP_188385319.1">
    <property type="nucleotide sequence ID" value="NZ_BMEY01000015.1"/>
</dbReference>
<accession>A0A916S420</accession>
<proteinExistence type="predicted"/>
<dbReference type="Gene3D" id="3.60.21.10">
    <property type="match status" value="1"/>
</dbReference>
<dbReference type="GO" id="GO:0110154">
    <property type="term" value="P:RNA decapping"/>
    <property type="evidence" value="ECO:0007669"/>
    <property type="project" value="TreeGrafter"/>
</dbReference>